<dbReference type="InterPro" id="IPR007712">
    <property type="entry name" value="RelE/ParE_toxin"/>
</dbReference>
<dbReference type="Pfam" id="PF05016">
    <property type="entry name" value="ParE_toxin"/>
    <property type="match status" value="1"/>
</dbReference>
<proteinExistence type="predicted"/>
<keyword evidence="1" id="KW-1277">Toxin-antitoxin system</keyword>
<dbReference type="SUPFAM" id="SSF143011">
    <property type="entry name" value="RelE-like"/>
    <property type="match status" value="1"/>
</dbReference>
<dbReference type="EMBL" id="BAAAEN010000004">
    <property type="protein sequence ID" value="GAA0498695.1"/>
    <property type="molecule type" value="Genomic_DNA"/>
</dbReference>
<dbReference type="InterPro" id="IPR052747">
    <property type="entry name" value="TA_system_RelE_toxin"/>
</dbReference>
<accession>A0ABP3LDV3</accession>
<name>A0ABP3LDV3_9BURK</name>
<keyword evidence="3" id="KW-1185">Reference proteome</keyword>
<evidence type="ECO:0000256" key="1">
    <source>
        <dbReference type="ARBA" id="ARBA00022649"/>
    </source>
</evidence>
<gene>
    <name evidence="2" type="ORF">GCM10009097_13780</name>
</gene>
<protein>
    <submittedName>
        <fullName evidence="2">Type II toxin-antitoxin system RelE/ParE family toxin</fullName>
    </submittedName>
</protein>
<dbReference type="PANTHER" id="PTHR38813:SF1">
    <property type="entry name" value="TOXIN RELE1-RELATED"/>
    <property type="match status" value="1"/>
</dbReference>
<dbReference type="Proteomes" id="UP001501706">
    <property type="component" value="Unassembled WGS sequence"/>
</dbReference>
<comment type="caution">
    <text evidence="2">The sequence shown here is derived from an EMBL/GenBank/DDBJ whole genome shotgun (WGS) entry which is preliminary data.</text>
</comment>
<dbReference type="Gene3D" id="3.30.2310.20">
    <property type="entry name" value="RelE-like"/>
    <property type="match status" value="1"/>
</dbReference>
<organism evidence="2 3">
    <name type="scientific">Pigmentiphaga daeguensis</name>
    <dbReference type="NCBI Taxonomy" id="414049"/>
    <lineage>
        <taxon>Bacteria</taxon>
        <taxon>Pseudomonadati</taxon>
        <taxon>Pseudomonadota</taxon>
        <taxon>Betaproteobacteria</taxon>
        <taxon>Burkholderiales</taxon>
        <taxon>Alcaligenaceae</taxon>
        <taxon>Pigmentiphaga</taxon>
    </lineage>
</organism>
<sequence>MNSIVWTLKAAKQLRKINRPHQASIRDGISALSAMPDCQNIKSLVNQQYGYRLRVGNYRIFFDWDGEIRIIEIQEIKKRDERTY</sequence>
<dbReference type="PANTHER" id="PTHR38813">
    <property type="match status" value="1"/>
</dbReference>
<dbReference type="InterPro" id="IPR035093">
    <property type="entry name" value="RelE/ParE_toxin_dom_sf"/>
</dbReference>
<dbReference type="RefSeq" id="WP_087839342.1">
    <property type="nucleotide sequence ID" value="NZ_BAAAEN010000004.1"/>
</dbReference>
<evidence type="ECO:0000313" key="3">
    <source>
        <dbReference type="Proteomes" id="UP001501706"/>
    </source>
</evidence>
<evidence type="ECO:0000313" key="2">
    <source>
        <dbReference type="EMBL" id="GAA0498695.1"/>
    </source>
</evidence>
<reference evidence="3" key="1">
    <citation type="journal article" date="2019" name="Int. J. Syst. Evol. Microbiol.">
        <title>The Global Catalogue of Microorganisms (GCM) 10K type strain sequencing project: providing services to taxonomists for standard genome sequencing and annotation.</title>
        <authorList>
            <consortium name="The Broad Institute Genomics Platform"/>
            <consortium name="The Broad Institute Genome Sequencing Center for Infectious Disease"/>
            <person name="Wu L."/>
            <person name="Ma J."/>
        </authorList>
    </citation>
    <scope>NUCLEOTIDE SEQUENCE [LARGE SCALE GENOMIC DNA]</scope>
    <source>
        <strain evidence="3">JCM 14330</strain>
    </source>
</reference>